<reference evidence="4 5" key="1">
    <citation type="journal article" date="2022" name="ISME Commun">
        <title>Vulcanimicrobium alpinus gen. nov. sp. nov., the first cultivated representative of the candidate phylum 'Eremiobacterota', is a metabolically versatile aerobic anoxygenic phototroph.</title>
        <authorList>
            <person name="Yabe S."/>
            <person name="Muto K."/>
            <person name="Abe K."/>
            <person name="Yokota A."/>
            <person name="Staudigel H."/>
            <person name="Tebo B.M."/>
        </authorList>
    </citation>
    <scope>NUCLEOTIDE SEQUENCE [LARGE SCALE GENOMIC DNA]</scope>
    <source>
        <strain evidence="4 5">WC8-2</strain>
    </source>
</reference>
<organism evidence="4 5">
    <name type="scientific">Vulcanimicrobium alpinum</name>
    <dbReference type="NCBI Taxonomy" id="3016050"/>
    <lineage>
        <taxon>Bacteria</taxon>
        <taxon>Bacillati</taxon>
        <taxon>Vulcanimicrobiota</taxon>
        <taxon>Vulcanimicrobiia</taxon>
        <taxon>Vulcanimicrobiales</taxon>
        <taxon>Vulcanimicrobiaceae</taxon>
        <taxon>Vulcanimicrobium</taxon>
    </lineage>
</organism>
<dbReference type="InterPro" id="IPR022488">
    <property type="entry name" value="PPK2-related"/>
</dbReference>
<evidence type="ECO:0000313" key="5">
    <source>
        <dbReference type="Proteomes" id="UP001317532"/>
    </source>
</evidence>
<keyword evidence="1" id="KW-0808">Transferase</keyword>
<dbReference type="Pfam" id="PF03976">
    <property type="entry name" value="PPK2"/>
    <property type="match status" value="1"/>
</dbReference>
<sequence length="282" mass="32494">MHVNARKHFAIPPDERVRLAEIDPGDTGSFTAEADAHQATHDALAAIADLQYRLYAEHRHALLIVLQAMDAGGKDGTIRHVFGALSPLSAYAHAFKEPTPEEAAHDFLWRVHKVTPGHGEIAIFNRSHYEDVLVVRVHDLVPEKVWSKRYARINAFEKTLVRGNTTILKFFLHISRDEQLRRFAQRLDDPAHQWKISESDYTERAYWDDYMRAYEAVLEKTSTARAPWYVIPADRKWFRNWAVAQIVAETLRTIDPKTRAPSVDIEEIRAKYHEVERSEHGA</sequence>
<accession>A0AAN2CAT8</accession>
<dbReference type="InterPro" id="IPR016898">
    <property type="entry name" value="Polyphosphate_phosphotransfera"/>
</dbReference>
<dbReference type="InterPro" id="IPR022300">
    <property type="entry name" value="PPK2-rel_1"/>
</dbReference>
<dbReference type="GO" id="GO:0006797">
    <property type="term" value="P:polyphosphate metabolic process"/>
    <property type="evidence" value="ECO:0007669"/>
    <property type="project" value="InterPro"/>
</dbReference>
<proteinExistence type="predicted"/>
<dbReference type="KEGG" id="vab:WPS_27420"/>
<dbReference type="InterPro" id="IPR027417">
    <property type="entry name" value="P-loop_NTPase"/>
</dbReference>
<evidence type="ECO:0000256" key="2">
    <source>
        <dbReference type="ARBA" id="ARBA00022777"/>
    </source>
</evidence>
<evidence type="ECO:0000313" key="4">
    <source>
        <dbReference type="EMBL" id="BDE07466.1"/>
    </source>
</evidence>
<dbReference type="SUPFAM" id="SSF52540">
    <property type="entry name" value="P-loop containing nucleoside triphosphate hydrolases"/>
    <property type="match status" value="1"/>
</dbReference>
<dbReference type="NCBIfam" id="TIGR03709">
    <property type="entry name" value="PPK2_rel_1"/>
    <property type="match status" value="1"/>
</dbReference>
<gene>
    <name evidence="4" type="ORF">WPS_27420</name>
</gene>
<keyword evidence="5" id="KW-1185">Reference proteome</keyword>
<dbReference type="AlphaFoldDB" id="A0AAN2CAT8"/>
<dbReference type="Gene3D" id="3.40.50.300">
    <property type="entry name" value="P-loop containing nucleotide triphosphate hydrolases"/>
    <property type="match status" value="1"/>
</dbReference>
<evidence type="ECO:0000259" key="3">
    <source>
        <dbReference type="Pfam" id="PF03976"/>
    </source>
</evidence>
<dbReference type="PANTHER" id="PTHR34383:SF3">
    <property type="entry name" value="POLYPHOSPHATE:AMP PHOSPHOTRANSFERASE"/>
    <property type="match status" value="1"/>
</dbReference>
<dbReference type="PANTHER" id="PTHR34383">
    <property type="entry name" value="POLYPHOSPHATE:AMP PHOSPHOTRANSFERASE-RELATED"/>
    <property type="match status" value="1"/>
</dbReference>
<dbReference type="EMBL" id="AP025523">
    <property type="protein sequence ID" value="BDE07466.1"/>
    <property type="molecule type" value="Genomic_DNA"/>
</dbReference>
<evidence type="ECO:0000256" key="1">
    <source>
        <dbReference type="ARBA" id="ARBA00022679"/>
    </source>
</evidence>
<dbReference type="GO" id="GO:0008976">
    <property type="term" value="F:polyphosphate kinase activity"/>
    <property type="evidence" value="ECO:0007669"/>
    <property type="project" value="InterPro"/>
</dbReference>
<dbReference type="Proteomes" id="UP001317532">
    <property type="component" value="Chromosome"/>
</dbReference>
<dbReference type="PIRSF" id="PIRSF028756">
    <property type="entry name" value="PPK2_prd"/>
    <property type="match status" value="1"/>
</dbReference>
<protein>
    <recommendedName>
        <fullName evidence="3">Polyphosphate kinase-2-related domain-containing protein</fullName>
    </recommendedName>
</protein>
<keyword evidence="2" id="KW-0418">Kinase</keyword>
<name>A0AAN2CAT8_UNVUL</name>
<feature type="domain" description="Polyphosphate kinase-2-related" evidence="3">
    <location>
        <begin position="35"/>
        <end position="255"/>
    </location>
</feature>